<evidence type="ECO:0000313" key="8">
    <source>
        <dbReference type="Proteomes" id="UP001499852"/>
    </source>
</evidence>
<dbReference type="Pfam" id="PF01040">
    <property type="entry name" value="UbiA"/>
    <property type="match status" value="1"/>
</dbReference>
<keyword evidence="3 6" id="KW-0812">Transmembrane</keyword>
<keyword evidence="8" id="KW-1185">Reference proteome</keyword>
<feature type="transmembrane region" description="Helical" evidence="6">
    <location>
        <begin position="128"/>
        <end position="150"/>
    </location>
</feature>
<comment type="caution">
    <text evidence="7">The sequence shown here is derived from an EMBL/GenBank/DDBJ whole genome shotgun (WGS) entry which is preliminary data.</text>
</comment>
<evidence type="ECO:0000256" key="6">
    <source>
        <dbReference type="SAM" id="Phobius"/>
    </source>
</evidence>
<feature type="transmembrane region" description="Helical" evidence="6">
    <location>
        <begin position="262"/>
        <end position="290"/>
    </location>
</feature>
<keyword evidence="4 6" id="KW-1133">Transmembrane helix</keyword>
<evidence type="ECO:0000256" key="2">
    <source>
        <dbReference type="ARBA" id="ARBA00022475"/>
    </source>
</evidence>
<dbReference type="Proteomes" id="UP001499852">
    <property type="component" value="Unassembled WGS sequence"/>
</dbReference>
<feature type="transmembrane region" description="Helical" evidence="6">
    <location>
        <begin position="162"/>
        <end position="180"/>
    </location>
</feature>
<sequence length="304" mass="32659">MLRAWLELARISNLPTVWTNVTAAWLLAGGPWLDVRLGWLLLAGSLLYTGGMILNDAADAKFDREHKKERPIPSGKVSAGTAWGVGLGMMALGATTAIFTAGASLVITLVLVAAILFYDLYHKPWPGAVWVMGSCRVLLYLMASSAIPGGEASIHWWLDNDVLIFAPTLGAYIVGLTMVARMEAKGAVTSPLRAFFAKGLLYAPAVVAIVFWISRANWQLIPLLGDLTPLAPLPFIFLFIGMVAYATRVMRQGGPAIGRAVGILLAGIAVVDALAVMQVSLFLACGFVLMAPLLRLWQRWIAAT</sequence>
<feature type="transmembrane region" description="Helical" evidence="6">
    <location>
        <begin position="192"/>
        <end position="213"/>
    </location>
</feature>
<dbReference type="EMBL" id="BAABIA010000001">
    <property type="protein sequence ID" value="GAA5132824.1"/>
    <property type="molecule type" value="Genomic_DNA"/>
</dbReference>
<dbReference type="InterPro" id="IPR044878">
    <property type="entry name" value="UbiA_sf"/>
</dbReference>
<organism evidence="7 8">
    <name type="scientific">Prosthecobacter algae</name>
    <dbReference type="NCBI Taxonomy" id="1144682"/>
    <lineage>
        <taxon>Bacteria</taxon>
        <taxon>Pseudomonadati</taxon>
        <taxon>Verrucomicrobiota</taxon>
        <taxon>Verrucomicrobiia</taxon>
        <taxon>Verrucomicrobiales</taxon>
        <taxon>Verrucomicrobiaceae</taxon>
        <taxon>Prosthecobacter</taxon>
    </lineage>
</organism>
<name>A0ABP9NS91_9BACT</name>
<dbReference type="RefSeq" id="WP_345734464.1">
    <property type="nucleotide sequence ID" value="NZ_BAABIA010000001.1"/>
</dbReference>
<feature type="transmembrane region" description="Helical" evidence="6">
    <location>
        <begin position="39"/>
        <end position="58"/>
    </location>
</feature>
<protein>
    <submittedName>
        <fullName evidence="7">UbiA family prenyltransferase</fullName>
    </submittedName>
</protein>
<evidence type="ECO:0000313" key="7">
    <source>
        <dbReference type="EMBL" id="GAA5132824.1"/>
    </source>
</evidence>
<keyword evidence="2" id="KW-1003">Cell membrane</keyword>
<dbReference type="CDD" id="cd13964">
    <property type="entry name" value="PT_UbiA_1"/>
    <property type="match status" value="1"/>
</dbReference>
<evidence type="ECO:0000256" key="4">
    <source>
        <dbReference type="ARBA" id="ARBA00022989"/>
    </source>
</evidence>
<comment type="subcellular location">
    <subcellularLocation>
        <location evidence="1">Membrane</location>
        <topology evidence="1">Multi-pass membrane protein</topology>
    </subcellularLocation>
</comment>
<keyword evidence="5 6" id="KW-0472">Membrane</keyword>
<dbReference type="Gene3D" id="1.10.357.140">
    <property type="entry name" value="UbiA prenyltransferase"/>
    <property type="match status" value="1"/>
</dbReference>
<evidence type="ECO:0000256" key="3">
    <source>
        <dbReference type="ARBA" id="ARBA00022692"/>
    </source>
</evidence>
<feature type="transmembrane region" description="Helical" evidence="6">
    <location>
        <begin position="233"/>
        <end position="250"/>
    </location>
</feature>
<evidence type="ECO:0000256" key="1">
    <source>
        <dbReference type="ARBA" id="ARBA00004141"/>
    </source>
</evidence>
<proteinExistence type="predicted"/>
<dbReference type="InterPro" id="IPR000537">
    <property type="entry name" value="UbiA_prenyltransferase"/>
</dbReference>
<feature type="transmembrane region" description="Helical" evidence="6">
    <location>
        <begin position="105"/>
        <end position="121"/>
    </location>
</feature>
<reference evidence="8" key="1">
    <citation type="journal article" date="2019" name="Int. J. Syst. Evol. Microbiol.">
        <title>The Global Catalogue of Microorganisms (GCM) 10K type strain sequencing project: providing services to taxonomists for standard genome sequencing and annotation.</title>
        <authorList>
            <consortium name="The Broad Institute Genomics Platform"/>
            <consortium name="The Broad Institute Genome Sequencing Center for Infectious Disease"/>
            <person name="Wu L."/>
            <person name="Ma J."/>
        </authorList>
    </citation>
    <scope>NUCLEOTIDE SEQUENCE [LARGE SCALE GENOMIC DNA]</scope>
    <source>
        <strain evidence="8">JCM 18053</strain>
    </source>
</reference>
<evidence type="ECO:0000256" key="5">
    <source>
        <dbReference type="ARBA" id="ARBA00023136"/>
    </source>
</evidence>
<gene>
    <name evidence="7" type="ORF">GCM10023213_01590</name>
</gene>
<accession>A0ABP9NS91</accession>